<keyword evidence="3" id="KW-1185">Reference proteome</keyword>
<evidence type="ECO:0000256" key="1">
    <source>
        <dbReference type="SAM" id="Phobius"/>
    </source>
</evidence>
<dbReference type="EMBL" id="JAGYPJ010000001">
    <property type="protein sequence ID" value="MBS4198237.1"/>
    <property type="molecule type" value="Genomic_DNA"/>
</dbReference>
<comment type="caution">
    <text evidence="2">The sequence shown here is derived from an EMBL/GenBank/DDBJ whole genome shotgun (WGS) entry which is preliminary data.</text>
</comment>
<dbReference type="AlphaFoldDB" id="A0A942TKB9"/>
<organism evidence="2 3">
    <name type="scientific">Lederbergia citrisecunda</name>
    <dbReference type="NCBI Taxonomy" id="2833583"/>
    <lineage>
        <taxon>Bacteria</taxon>
        <taxon>Bacillati</taxon>
        <taxon>Bacillota</taxon>
        <taxon>Bacilli</taxon>
        <taxon>Bacillales</taxon>
        <taxon>Bacillaceae</taxon>
        <taxon>Lederbergia</taxon>
    </lineage>
</organism>
<proteinExistence type="predicted"/>
<evidence type="ECO:0000313" key="3">
    <source>
        <dbReference type="Proteomes" id="UP000682713"/>
    </source>
</evidence>
<reference evidence="2 3" key="1">
    <citation type="submission" date="2021-05" db="EMBL/GenBank/DDBJ databases">
        <title>Novel Bacillus species.</title>
        <authorList>
            <person name="Liu G."/>
        </authorList>
    </citation>
    <scope>NUCLEOTIDE SEQUENCE [LARGE SCALE GENOMIC DNA]</scope>
    <source>
        <strain evidence="2 3">FJAT-49732</strain>
    </source>
</reference>
<dbReference type="Proteomes" id="UP000682713">
    <property type="component" value="Unassembled WGS sequence"/>
</dbReference>
<name>A0A942TKB9_9BACI</name>
<keyword evidence="1" id="KW-1133">Transmembrane helix</keyword>
<evidence type="ECO:0008006" key="4">
    <source>
        <dbReference type="Google" id="ProtNLM"/>
    </source>
</evidence>
<feature type="transmembrane region" description="Helical" evidence="1">
    <location>
        <begin position="94"/>
        <end position="117"/>
    </location>
</feature>
<protein>
    <recommendedName>
        <fullName evidence="4">ABC-2 family transporter protein</fullName>
    </recommendedName>
</protein>
<feature type="transmembrane region" description="Helical" evidence="1">
    <location>
        <begin position="156"/>
        <end position="179"/>
    </location>
</feature>
<feature type="transmembrane region" description="Helical" evidence="1">
    <location>
        <begin position="12"/>
        <end position="35"/>
    </location>
</feature>
<dbReference type="RefSeq" id="WP_213109015.1">
    <property type="nucleotide sequence ID" value="NZ_JAGYPJ010000001.1"/>
</dbReference>
<evidence type="ECO:0000313" key="2">
    <source>
        <dbReference type="EMBL" id="MBS4198237.1"/>
    </source>
</evidence>
<accession>A0A942TKB9</accession>
<keyword evidence="1" id="KW-0812">Transmembrane</keyword>
<sequence length="227" mass="25889">MRGFSIRVRLFLKLWCTSFYSLLTIILIPIIGIIIYNSGTYTIDDLSSLIYEKTATIWFVFIIQWCFSVDLDSKFFNQLITYPVSKWRFLLERTLFSIIIFFSLAIIISLPLGFILGNFVWKGFVFTIPVYLALGGFVILGTMIGKHSLGGLIAGILFWMMILFGGALLRELNAILLIYGSVERVVSGESRFFLAENRWILINRLFYIGLGVICTIGAIFKINRKSA</sequence>
<gene>
    <name evidence="2" type="ORF">KHA93_01000</name>
</gene>
<keyword evidence="1" id="KW-0472">Membrane</keyword>
<feature type="transmembrane region" description="Helical" evidence="1">
    <location>
        <begin position="123"/>
        <end position="144"/>
    </location>
</feature>
<feature type="transmembrane region" description="Helical" evidence="1">
    <location>
        <begin position="199"/>
        <end position="220"/>
    </location>
</feature>